<accession>A0A6S6XZ90</accession>
<feature type="domain" description="SnoaL-like" evidence="1">
    <location>
        <begin position="12"/>
        <end position="116"/>
    </location>
</feature>
<proteinExistence type="predicted"/>
<reference evidence="2 3" key="1">
    <citation type="submission" date="2020-03" db="EMBL/GenBank/DDBJ databases">
        <authorList>
            <consortium name="Genoscope - CEA"/>
            <person name="William W."/>
        </authorList>
    </citation>
    <scope>NUCLEOTIDE SEQUENCE [LARGE SCALE GENOMIC DNA]</scope>
    <source>
        <strain evidence="3">DSM 16959</strain>
    </source>
</reference>
<dbReference type="InterPro" id="IPR032710">
    <property type="entry name" value="NTF2-like_dom_sf"/>
</dbReference>
<dbReference type="PANTHER" id="PTHR41252:SF1">
    <property type="entry name" value="BLR2505 PROTEIN"/>
    <property type="match status" value="1"/>
</dbReference>
<organism evidence="2 3">
    <name type="scientific">Denitratisoma oestradiolicum</name>
    <dbReference type="NCBI Taxonomy" id="311182"/>
    <lineage>
        <taxon>Bacteria</taxon>
        <taxon>Pseudomonadati</taxon>
        <taxon>Pseudomonadota</taxon>
        <taxon>Betaproteobacteria</taxon>
        <taxon>Nitrosomonadales</taxon>
        <taxon>Sterolibacteriaceae</taxon>
        <taxon>Denitratisoma</taxon>
    </lineage>
</organism>
<protein>
    <recommendedName>
        <fullName evidence="1">SnoaL-like domain-containing protein</fullName>
    </recommendedName>
</protein>
<dbReference type="Pfam" id="PF12680">
    <property type="entry name" value="SnoaL_2"/>
    <property type="match status" value="1"/>
</dbReference>
<dbReference type="SUPFAM" id="SSF54427">
    <property type="entry name" value="NTF2-like"/>
    <property type="match status" value="1"/>
</dbReference>
<gene>
    <name evidence="2" type="ORF">DENOEST_2562</name>
</gene>
<dbReference type="KEGG" id="doe:DENOEST_2562"/>
<dbReference type="EMBL" id="LR778301">
    <property type="protein sequence ID" value="CAB1369727.1"/>
    <property type="molecule type" value="Genomic_DNA"/>
</dbReference>
<keyword evidence="3" id="KW-1185">Reference proteome</keyword>
<dbReference type="Proteomes" id="UP000515733">
    <property type="component" value="Chromosome"/>
</dbReference>
<dbReference type="OrthoDB" id="7061942at2"/>
<evidence type="ECO:0000259" key="1">
    <source>
        <dbReference type="Pfam" id="PF12680"/>
    </source>
</evidence>
<evidence type="ECO:0000313" key="3">
    <source>
        <dbReference type="Proteomes" id="UP000515733"/>
    </source>
</evidence>
<name>A0A6S6XZ90_9PROT</name>
<sequence>MSEIERNKQCARDLFAAISRGDAQAIADSYAEDGVLQTMGHTPISGRYDRNQIRAAAAGVLDAFPQGLEFTLHTLTAEEDRVAVEAESLGTHVSGKTYNNHYHFLLRFRDGKVVEMKEYMDTELVTDIICGGQRP</sequence>
<dbReference type="AlphaFoldDB" id="A0A6S6XZ90"/>
<dbReference type="InterPro" id="IPR037401">
    <property type="entry name" value="SnoaL-like"/>
</dbReference>
<dbReference type="PANTHER" id="PTHR41252">
    <property type="entry name" value="BLR2505 PROTEIN"/>
    <property type="match status" value="1"/>
</dbReference>
<evidence type="ECO:0000313" key="2">
    <source>
        <dbReference type="EMBL" id="CAB1369727.1"/>
    </source>
</evidence>
<dbReference type="Gene3D" id="3.10.450.50">
    <property type="match status" value="1"/>
</dbReference>
<dbReference type="RefSeq" id="WP_145771090.1">
    <property type="nucleotide sequence ID" value="NZ_LR778301.1"/>
</dbReference>